<evidence type="ECO:0000256" key="4">
    <source>
        <dbReference type="ARBA" id="ARBA00023172"/>
    </source>
</evidence>
<dbReference type="HAMAP" id="MF_00201">
    <property type="entry name" value="RecO"/>
    <property type="match status" value="1"/>
</dbReference>
<dbReference type="InterPro" id="IPR042242">
    <property type="entry name" value="RecO_C"/>
</dbReference>
<accession>A0ABP9ZIP2</accession>
<evidence type="ECO:0000256" key="6">
    <source>
        <dbReference type="ARBA" id="ARBA00033409"/>
    </source>
</evidence>
<protein>
    <recommendedName>
        <fullName evidence="2 7">DNA repair protein RecO</fullName>
    </recommendedName>
    <alternativeName>
        <fullName evidence="6 7">Recombination protein O</fullName>
    </alternativeName>
</protein>
<comment type="caution">
    <text evidence="9">The sequence shown here is derived from an EMBL/GenBank/DDBJ whole genome shotgun (WGS) entry which is preliminary data.</text>
</comment>
<dbReference type="NCBIfam" id="TIGR00613">
    <property type="entry name" value="reco"/>
    <property type="match status" value="1"/>
</dbReference>
<dbReference type="SUPFAM" id="SSF57863">
    <property type="entry name" value="ArfGap/RecO-like zinc finger"/>
    <property type="match status" value="1"/>
</dbReference>
<gene>
    <name evidence="7 9" type="primary">recO</name>
    <name evidence="9" type="ORF">AP20H10_10060</name>
</gene>
<dbReference type="Pfam" id="PF11967">
    <property type="entry name" value="RecO_N"/>
    <property type="match status" value="1"/>
</dbReference>
<evidence type="ECO:0000256" key="5">
    <source>
        <dbReference type="ARBA" id="ARBA00023204"/>
    </source>
</evidence>
<organism evidence="9 10">
    <name type="scientific">Apilactobacillus apinorum</name>
    <dbReference type="NCBI Taxonomy" id="1218495"/>
    <lineage>
        <taxon>Bacteria</taxon>
        <taxon>Bacillati</taxon>
        <taxon>Bacillota</taxon>
        <taxon>Bacilli</taxon>
        <taxon>Lactobacillales</taxon>
        <taxon>Lactobacillaceae</taxon>
        <taxon>Apilactobacillus</taxon>
    </lineage>
</organism>
<dbReference type="Gene3D" id="2.40.50.140">
    <property type="entry name" value="Nucleic acid-binding proteins"/>
    <property type="match status" value="1"/>
</dbReference>
<sequence>MDSQTYMNFHGILLYRRDYKENDMLVKFLTAEAGKKMFFIRGARKRGFKMMADILPFTYGTYSGKINNENLSYIYSGLDTSHYENISEDIFLNAYATYIMSLIDTAFEDSVPIPFWFNQLFAALRFIDNGVDPDVITNIMEIQLLDVFGVKPELRGCSVCGRNDLNFDYSESYGGLICQNHFHLDENRLHLDQKTIYYLRRFSIIDLNRLGNVNVNETTKVNLRKLLDKIYSDSVGIHLKSKKFLDQINDLKL</sequence>
<comment type="function">
    <text evidence="7">Involved in DNA repair and RecF pathway recombination.</text>
</comment>
<evidence type="ECO:0000313" key="10">
    <source>
        <dbReference type="Proteomes" id="UP001438112"/>
    </source>
</evidence>
<keyword evidence="5 7" id="KW-0234">DNA repair</keyword>
<dbReference type="EMBL" id="BAABVV010000037">
    <property type="protein sequence ID" value="GAA6114643.1"/>
    <property type="molecule type" value="Genomic_DNA"/>
</dbReference>
<dbReference type="InterPro" id="IPR037278">
    <property type="entry name" value="ARFGAP/RecO"/>
</dbReference>
<keyword evidence="3 7" id="KW-0227">DNA damage</keyword>
<comment type="similarity">
    <text evidence="1 7">Belongs to the RecO family.</text>
</comment>
<dbReference type="Pfam" id="PF02565">
    <property type="entry name" value="RecO_C"/>
    <property type="match status" value="1"/>
</dbReference>
<name>A0ABP9ZIP2_9LACO</name>
<dbReference type="RefSeq" id="WP_353318207.1">
    <property type="nucleotide sequence ID" value="NZ_BAABVV010000037.1"/>
</dbReference>
<dbReference type="PANTHER" id="PTHR33991:SF1">
    <property type="entry name" value="DNA REPAIR PROTEIN RECO"/>
    <property type="match status" value="1"/>
</dbReference>
<dbReference type="PANTHER" id="PTHR33991">
    <property type="entry name" value="DNA REPAIR PROTEIN RECO"/>
    <property type="match status" value="1"/>
</dbReference>
<keyword evidence="10" id="KW-1185">Reference proteome</keyword>
<dbReference type="Proteomes" id="UP001438112">
    <property type="component" value="Unassembled WGS sequence"/>
</dbReference>
<evidence type="ECO:0000313" key="9">
    <source>
        <dbReference type="EMBL" id="GAA6114643.1"/>
    </source>
</evidence>
<evidence type="ECO:0000256" key="7">
    <source>
        <dbReference type="HAMAP-Rule" id="MF_00201"/>
    </source>
</evidence>
<evidence type="ECO:0000259" key="8">
    <source>
        <dbReference type="Pfam" id="PF11967"/>
    </source>
</evidence>
<dbReference type="InterPro" id="IPR012340">
    <property type="entry name" value="NA-bd_OB-fold"/>
</dbReference>
<dbReference type="InterPro" id="IPR022572">
    <property type="entry name" value="DNA_rep/recomb_RecO_N"/>
</dbReference>
<dbReference type="SUPFAM" id="SSF50249">
    <property type="entry name" value="Nucleic acid-binding proteins"/>
    <property type="match status" value="1"/>
</dbReference>
<feature type="domain" description="DNA replication/recombination mediator RecO N-terminal" evidence="8">
    <location>
        <begin position="8"/>
        <end position="76"/>
    </location>
</feature>
<keyword evidence="4 7" id="KW-0233">DNA recombination</keyword>
<reference evidence="9 10" key="1">
    <citation type="submission" date="2024-03" db="EMBL/GenBank/DDBJ databases">
        <title>Inconsistent identification of Apilactobacillus kunkeei-related strains obtained by well-developed overall genome related indices.</title>
        <authorList>
            <person name="Maeno S."/>
            <person name="Endo A."/>
        </authorList>
    </citation>
    <scope>NUCLEOTIDE SEQUENCE [LARGE SCALE GENOMIC DNA]</scope>
    <source>
        <strain evidence="9 10">20H-10</strain>
    </source>
</reference>
<evidence type="ECO:0000256" key="2">
    <source>
        <dbReference type="ARBA" id="ARBA00021310"/>
    </source>
</evidence>
<dbReference type="Gene3D" id="1.20.1440.120">
    <property type="entry name" value="Recombination protein O, C-terminal domain"/>
    <property type="match status" value="1"/>
</dbReference>
<evidence type="ECO:0000256" key="3">
    <source>
        <dbReference type="ARBA" id="ARBA00022763"/>
    </source>
</evidence>
<proteinExistence type="inferred from homology"/>
<evidence type="ECO:0000256" key="1">
    <source>
        <dbReference type="ARBA" id="ARBA00007452"/>
    </source>
</evidence>
<dbReference type="InterPro" id="IPR003717">
    <property type="entry name" value="RecO"/>
</dbReference>